<sequence>MHESQGPVSFKDVAVDFTQEEWQQLDPVEKTTYRDVMLENYSHLVSVGYDSTKPNVIVKLEQGEEPWVAEGDFPCQSCPGCDLDLACRP</sequence>
<dbReference type="Pfam" id="PF01352">
    <property type="entry name" value="KRAB"/>
    <property type="match status" value="1"/>
</dbReference>
<keyword evidence="3" id="KW-1185">Reference proteome</keyword>
<dbReference type="SUPFAM" id="SSF109640">
    <property type="entry name" value="KRAB domain (Kruppel-associated box)"/>
    <property type="match status" value="1"/>
</dbReference>
<dbReference type="PANTHER" id="PTHR23232:SF117">
    <property type="entry name" value="KRAB DOMAIN-CONTAINING PROTEIN"/>
    <property type="match status" value="1"/>
</dbReference>
<dbReference type="InterPro" id="IPR050169">
    <property type="entry name" value="Krueppel_C2H2_ZnF"/>
</dbReference>
<protein>
    <recommendedName>
        <fullName evidence="1">KRAB domain-containing protein</fullName>
    </recommendedName>
</protein>
<dbReference type="SMART" id="SM00349">
    <property type="entry name" value="KRAB"/>
    <property type="match status" value="1"/>
</dbReference>
<evidence type="ECO:0000313" key="3">
    <source>
        <dbReference type="Proteomes" id="UP000550707"/>
    </source>
</evidence>
<comment type="caution">
    <text evidence="2">The sequence shown here is derived from an EMBL/GenBank/DDBJ whole genome shotgun (WGS) entry which is preliminary data.</text>
</comment>
<organism evidence="2 3">
    <name type="scientific">Molossus molossus</name>
    <name type="common">Pallas' mastiff bat</name>
    <name type="synonym">Vespertilio molossus</name>
    <dbReference type="NCBI Taxonomy" id="27622"/>
    <lineage>
        <taxon>Eukaryota</taxon>
        <taxon>Metazoa</taxon>
        <taxon>Chordata</taxon>
        <taxon>Craniata</taxon>
        <taxon>Vertebrata</taxon>
        <taxon>Euteleostomi</taxon>
        <taxon>Mammalia</taxon>
        <taxon>Eutheria</taxon>
        <taxon>Laurasiatheria</taxon>
        <taxon>Chiroptera</taxon>
        <taxon>Yangochiroptera</taxon>
        <taxon>Molossidae</taxon>
        <taxon>Molossus</taxon>
    </lineage>
</organism>
<dbReference type="EMBL" id="JACASF010000004">
    <property type="protein sequence ID" value="KAF6480630.1"/>
    <property type="molecule type" value="Genomic_DNA"/>
</dbReference>
<dbReference type="AlphaFoldDB" id="A0A7J8I8P7"/>
<name>A0A7J8I8P7_MOLMO</name>
<gene>
    <name evidence="2" type="ORF">HJG59_010504</name>
</gene>
<dbReference type="GO" id="GO:0006355">
    <property type="term" value="P:regulation of DNA-templated transcription"/>
    <property type="evidence" value="ECO:0007669"/>
    <property type="project" value="InterPro"/>
</dbReference>
<proteinExistence type="predicted"/>
<accession>A0A7J8I8P7</accession>
<evidence type="ECO:0000313" key="2">
    <source>
        <dbReference type="EMBL" id="KAF6480630.1"/>
    </source>
</evidence>
<feature type="domain" description="KRAB" evidence="1">
    <location>
        <begin position="8"/>
        <end position="79"/>
    </location>
</feature>
<dbReference type="PANTHER" id="PTHR23232">
    <property type="entry name" value="KRAB DOMAIN C2H2 ZINC FINGER"/>
    <property type="match status" value="1"/>
</dbReference>
<dbReference type="CDD" id="cd07765">
    <property type="entry name" value="KRAB_A-box"/>
    <property type="match status" value="1"/>
</dbReference>
<dbReference type="Proteomes" id="UP000550707">
    <property type="component" value="Unassembled WGS sequence"/>
</dbReference>
<reference evidence="2 3" key="1">
    <citation type="journal article" date="2020" name="Nature">
        <title>Six reference-quality genomes reveal evolution of bat adaptations.</title>
        <authorList>
            <person name="Jebb D."/>
            <person name="Huang Z."/>
            <person name="Pippel M."/>
            <person name="Hughes G.M."/>
            <person name="Lavrichenko K."/>
            <person name="Devanna P."/>
            <person name="Winkler S."/>
            <person name="Jermiin L.S."/>
            <person name="Skirmuntt E.C."/>
            <person name="Katzourakis A."/>
            <person name="Burkitt-Gray L."/>
            <person name="Ray D.A."/>
            <person name="Sullivan K.A.M."/>
            <person name="Roscito J.G."/>
            <person name="Kirilenko B.M."/>
            <person name="Davalos L.M."/>
            <person name="Corthals A.P."/>
            <person name="Power M.L."/>
            <person name="Jones G."/>
            <person name="Ransome R.D."/>
            <person name="Dechmann D.K.N."/>
            <person name="Locatelli A.G."/>
            <person name="Puechmaille S.J."/>
            <person name="Fedrigo O."/>
            <person name="Jarvis E.D."/>
            <person name="Hiller M."/>
            <person name="Vernes S.C."/>
            <person name="Myers E.W."/>
            <person name="Teeling E.C."/>
        </authorList>
    </citation>
    <scope>NUCLEOTIDE SEQUENCE [LARGE SCALE GENOMIC DNA]</scope>
    <source>
        <strain evidence="2">MMolMol1</strain>
        <tissue evidence="2">Muscle</tissue>
    </source>
</reference>
<dbReference type="PROSITE" id="PS50805">
    <property type="entry name" value="KRAB"/>
    <property type="match status" value="1"/>
</dbReference>
<dbReference type="InterPro" id="IPR001909">
    <property type="entry name" value="KRAB"/>
</dbReference>
<evidence type="ECO:0000259" key="1">
    <source>
        <dbReference type="PROSITE" id="PS50805"/>
    </source>
</evidence>
<dbReference type="Gene3D" id="6.10.140.140">
    <property type="match status" value="1"/>
</dbReference>
<dbReference type="InterPro" id="IPR036051">
    <property type="entry name" value="KRAB_dom_sf"/>
</dbReference>